<dbReference type="EMBL" id="PDLM01000003">
    <property type="protein sequence ID" value="RDW82668.1"/>
    <property type="molecule type" value="Genomic_DNA"/>
</dbReference>
<comment type="caution">
    <text evidence="6">The sequence shown here is derived from an EMBL/GenBank/DDBJ whole genome shotgun (WGS) entry which is preliminary data.</text>
</comment>
<dbReference type="GO" id="GO:0006351">
    <property type="term" value="P:DNA-templated transcription"/>
    <property type="evidence" value="ECO:0007669"/>
    <property type="project" value="InterPro"/>
</dbReference>
<dbReference type="Proteomes" id="UP000256645">
    <property type="component" value="Unassembled WGS sequence"/>
</dbReference>
<dbReference type="CDD" id="cd00067">
    <property type="entry name" value="GAL4"/>
    <property type="match status" value="1"/>
</dbReference>
<dbReference type="GO" id="GO:0008270">
    <property type="term" value="F:zinc ion binding"/>
    <property type="evidence" value="ECO:0007669"/>
    <property type="project" value="InterPro"/>
</dbReference>
<feature type="compositionally biased region" description="Low complexity" evidence="4">
    <location>
        <begin position="130"/>
        <end position="141"/>
    </location>
</feature>
<dbReference type="GO" id="GO:0003677">
    <property type="term" value="F:DNA binding"/>
    <property type="evidence" value="ECO:0007669"/>
    <property type="project" value="InterPro"/>
</dbReference>
<keyword evidence="3" id="KW-0539">Nucleus</keyword>
<dbReference type="PROSITE" id="PS50048">
    <property type="entry name" value="ZN2_CY6_FUNGAL_2"/>
    <property type="match status" value="1"/>
</dbReference>
<dbReference type="AlphaFoldDB" id="A0A3D8SA39"/>
<dbReference type="InterPro" id="IPR036864">
    <property type="entry name" value="Zn2-C6_fun-type_DNA-bd_sf"/>
</dbReference>
<reference evidence="6 7" key="1">
    <citation type="journal article" date="2018" name="IMA Fungus">
        <title>IMA Genome-F 9: Draft genome sequence of Annulohypoxylon stygium, Aspergillus mulundensis, Berkeleyomyces basicola (syn. Thielaviopsis basicola), Ceratocystis smalleyi, two Cercospora beticola strains, Coleophoma cylindrospora, Fusarium fracticaudum, Phialophora cf. hyalina, and Morchella septimelata.</title>
        <authorList>
            <person name="Wingfield B.D."/>
            <person name="Bills G.F."/>
            <person name="Dong Y."/>
            <person name="Huang W."/>
            <person name="Nel W.J."/>
            <person name="Swalarsk-Parry B.S."/>
            <person name="Vaghefi N."/>
            <person name="Wilken P.M."/>
            <person name="An Z."/>
            <person name="de Beer Z.W."/>
            <person name="De Vos L."/>
            <person name="Chen L."/>
            <person name="Duong T.A."/>
            <person name="Gao Y."/>
            <person name="Hammerbacher A."/>
            <person name="Kikkert J.R."/>
            <person name="Li Y."/>
            <person name="Li H."/>
            <person name="Li K."/>
            <person name="Li Q."/>
            <person name="Liu X."/>
            <person name="Ma X."/>
            <person name="Naidoo K."/>
            <person name="Pethybridge S.J."/>
            <person name="Sun J."/>
            <person name="Steenkamp E.T."/>
            <person name="van der Nest M.A."/>
            <person name="van Wyk S."/>
            <person name="Wingfield M.J."/>
            <person name="Xiong C."/>
            <person name="Yue Q."/>
            <person name="Zhang X."/>
        </authorList>
    </citation>
    <scope>NUCLEOTIDE SEQUENCE [LARGE SCALE GENOMIC DNA]</scope>
    <source>
        <strain evidence="6 7">BP6252</strain>
    </source>
</reference>
<feature type="region of interest" description="Disordered" evidence="4">
    <location>
        <begin position="116"/>
        <end position="151"/>
    </location>
</feature>
<dbReference type="PANTHER" id="PTHR31001:SF50">
    <property type="entry name" value="ZN(II)2CYS6 TRANSCRIPTION FACTOR (EUROFUNG)"/>
    <property type="match status" value="1"/>
</dbReference>
<name>A0A3D8SA39_9HELO</name>
<proteinExistence type="predicted"/>
<dbReference type="STRING" id="1849047.A0A3D8SA39"/>
<dbReference type="GO" id="GO:0000981">
    <property type="term" value="F:DNA-binding transcription factor activity, RNA polymerase II-specific"/>
    <property type="evidence" value="ECO:0007669"/>
    <property type="project" value="InterPro"/>
</dbReference>
<dbReference type="SMART" id="SM00906">
    <property type="entry name" value="Fungal_trans"/>
    <property type="match status" value="1"/>
</dbReference>
<evidence type="ECO:0000256" key="1">
    <source>
        <dbReference type="ARBA" id="ARBA00004123"/>
    </source>
</evidence>
<keyword evidence="7" id="KW-1185">Reference proteome</keyword>
<evidence type="ECO:0000313" key="6">
    <source>
        <dbReference type="EMBL" id="RDW82668.1"/>
    </source>
</evidence>
<accession>A0A3D8SA39</accession>
<comment type="subcellular location">
    <subcellularLocation>
        <location evidence="1">Nucleus</location>
    </subcellularLocation>
</comment>
<organism evidence="6 7">
    <name type="scientific">Coleophoma cylindrospora</name>
    <dbReference type="NCBI Taxonomy" id="1849047"/>
    <lineage>
        <taxon>Eukaryota</taxon>
        <taxon>Fungi</taxon>
        <taxon>Dikarya</taxon>
        <taxon>Ascomycota</taxon>
        <taxon>Pezizomycotina</taxon>
        <taxon>Leotiomycetes</taxon>
        <taxon>Helotiales</taxon>
        <taxon>Dermateaceae</taxon>
        <taxon>Coleophoma</taxon>
    </lineage>
</organism>
<gene>
    <name evidence="6" type="ORF">BP6252_03780</name>
</gene>
<dbReference type="Gene3D" id="4.10.240.10">
    <property type="entry name" value="Zn(2)-C6 fungal-type DNA-binding domain"/>
    <property type="match status" value="1"/>
</dbReference>
<feature type="domain" description="Zn(2)-C6 fungal-type" evidence="5">
    <location>
        <begin position="52"/>
        <end position="81"/>
    </location>
</feature>
<dbReference type="Pfam" id="PF00172">
    <property type="entry name" value="Zn_clus"/>
    <property type="match status" value="1"/>
</dbReference>
<dbReference type="OrthoDB" id="435881at2759"/>
<dbReference type="PROSITE" id="PS00463">
    <property type="entry name" value="ZN2_CY6_FUNGAL_1"/>
    <property type="match status" value="1"/>
</dbReference>
<dbReference type="InterPro" id="IPR050613">
    <property type="entry name" value="Sec_Metabolite_Reg"/>
</dbReference>
<dbReference type="SMART" id="SM00066">
    <property type="entry name" value="GAL4"/>
    <property type="match status" value="1"/>
</dbReference>
<evidence type="ECO:0000256" key="3">
    <source>
        <dbReference type="ARBA" id="ARBA00023242"/>
    </source>
</evidence>
<sequence length="827" mass="92964">MSMASSWLVFLPDQEQPDIADPATTTVPEPPSQERSPPDAKSHAPHNLNIRSCTTCRRRKVKCDKKDPCTNCSKAGSQCVFPAPGRAPRRPRIGAKPVSDREAELLKRLHRLEGVVEELSGQVDNGDTKPSPSSAGSSSAPRDMDVDGKPNSVRVVGMDEGRTKQDWIKRAFALGTGPPKPAFDLEKTFGRLVVDEGKSEYINDPFWASLTDEVAEIREILDEVYDSENDPVPILPSDAITDADHQSFIMGYSSAEVNLRQLHPLPSQIPFYWETFLENVNPLVKIVHAATMNKVIKEVQNNLDSLSKSTEALMFAIYFATVTSMTADEVQVNFGIDKTTLSKRYRFGVEQALARAQFLNTNEIVTVQAFVLFLVCVRRHDDTRFVWTMTGLAIRIAQSIGLHRDGSKFGLSPFDTEMRRRLWWQIIILDTRASEDHGSEPTIMENGYDTNLPLSINDEDLDPDASEPPKPRPGVSEMTFCLIRYEICRLSRRLMYMAPGTAVCPTTPLELSVDEQEQIVKDCAAHMETTYLQYCENAGPLYWVAATVARLIVAKMSLVIYHPYVHPGRPNSLSQDVKDRLFMASIEIIEYSRILESEASTKQWGWLFHTYVQWHAIAYILGELCVRSKSTIVDRAWNVVDGVFRDWKGVVSQSKRTGMLWLPMRKLMAKAMRKREEDMLLGDHDPTKPGMNQKYIRPPPQGLPEDLPSRPHIMGSDGISSQSISQVMHSTLPDADLSSGNNNMMESQSLGMGMPAPDQLQFQMQQQQFNQSDPLWSVDDGGLLDLNMDTSEVNWEGWDDLVKDFQLEADQQTSDGNPTLGGFGQWW</sequence>
<dbReference type="InterPro" id="IPR007219">
    <property type="entry name" value="XnlR_reg_dom"/>
</dbReference>
<protein>
    <recommendedName>
        <fullName evidence="5">Zn(2)-C6 fungal-type domain-containing protein</fullName>
    </recommendedName>
</protein>
<keyword evidence="2" id="KW-0479">Metal-binding</keyword>
<feature type="region of interest" description="Disordered" evidence="4">
    <location>
        <begin position="1"/>
        <end position="48"/>
    </location>
</feature>
<evidence type="ECO:0000256" key="2">
    <source>
        <dbReference type="ARBA" id="ARBA00022723"/>
    </source>
</evidence>
<dbReference type="InterPro" id="IPR001138">
    <property type="entry name" value="Zn2Cys6_DnaBD"/>
</dbReference>
<dbReference type="GO" id="GO:0005634">
    <property type="term" value="C:nucleus"/>
    <property type="evidence" value="ECO:0007669"/>
    <property type="project" value="UniProtKB-SubCell"/>
</dbReference>
<evidence type="ECO:0000313" key="7">
    <source>
        <dbReference type="Proteomes" id="UP000256645"/>
    </source>
</evidence>
<dbReference type="SUPFAM" id="SSF57701">
    <property type="entry name" value="Zn2/Cys6 DNA-binding domain"/>
    <property type="match status" value="1"/>
</dbReference>
<dbReference type="Pfam" id="PF04082">
    <property type="entry name" value="Fungal_trans"/>
    <property type="match status" value="1"/>
</dbReference>
<evidence type="ECO:0000256" key="4">
    <source>
        <dbReference type="SAM" id="MobiDB-lite"/>
    </source>
</evidence>
<dbReference type="PANTHER" id="PTHR31001">
    <property type="entry name" value="UNCHARACTERIZED TRANSCRIPTIONAL REGULATORY PROTEIN"/>
    <property type="match status" value="1"/>
</dbReference>
<dbReference type="CDD" id="cd12148">
    <property type="entry name" value="fungal_TF_MHR"/>
    <property type="match status" value="1"/>
</dbReference>
<evidence type="ECO:0000259" key="5">
    <source>
        <dbReference type="PROSITE" id="PS50048"/>
    </source>
</evidence>